<keyword evidence="2" id="KW-1185">Reference proteome</keyword>
<evidence type="ECO:0000313" key="2">
    <source>
        <dbReference type="Proteomes" id="UP000053392"/>
    </source>
</evidence>
<dbReference type="Proteomes" id="UP000053392">
    <property type="component" value="Unassembled WGS sequence"/>
</dbReference>
<protein>
    <submittedName>
        <fullName evidence="1">Unplaced genomic scaffold supercont1.19, whole genome shotgun sequence</fullName>
    </submittedName>
</protein>
<dbReference type="EMBL" id="KN847914">
    <property type="protein sequence ID" value="KIR37610.1"/>
    <property type="molecule type" value="Genomic_DNA"/>
</dbReference>
<dbReference type="AlphaFoldDB" id="A0A0D0UXZ5"/>
<proteinExistence type="predicted"/>
<reference evidence="1 2" key="1">
    <citation type="submission" date="2015-01" db="EMBL/GenBank/DDBJ databases">
        <title>The Genome Sequence of Cryptococcus gattii Ram5.</title>
        <authorList>
            <consortium name="The Broad Institute Genomics Platform"/>
            <person name="Cuomo C."/>
            <person name="Litvintseva A."/>
            <person name="Chen Y."/>
            <person name="Heitman J."/>
            <person name="Sun S."/>
            <person name="Springer D."/>
            <person name="Dromer F."/>
            <person name="Young S."/>
            <person name="Zeng Q."/>
            <person name="Gargeya S."/>
            <person name="Abouelleil A."/>
            <person name="Alvarado L."/>
            <person name="Chapman S.B."/>
            <person name="Gainer-Dewar J."/>
            <person name="Goldberg J."/>
            <person name="Griggs A."/>
            <person name="Gujja S."/>
            <person name="Hansen M."/>
            <person name="Howarth C."/>
            <person name="Imamovic A."/>
            <person name="Larimer J."/>
            <person name="Murphy C."/>
            <person name="Naylor J."/>
            <person name="Pearson M."/>
            <person name="Priest M."/>
            <person name="Roberts A."/>
            <person name="Saif S."/>
            <person name="Shea T."/>
            <person name="Sykes S."/>
            <person name="Wortman J."/>
            <person name="Nusbaum C."/>
            <person name="Birren B."/>
        </authorList>
    </citation>
    <scope>NUCLEOTIDE SEQUENCE [LARGE SCALE GENOMIC DNA]</scope>
    <source>
        <strain evidence="1 2">Ram5</strain>
    </source>
</reference>
<evidence type="ECO:0000313" key="1">
    <source>
        <dbReference type="EMBL" id="KIR37610.1"/>
    </source>
</evidence>
<organism evidence="1 2">
    <name type="scientific">Cryptococcus deuterogattii Ram5</name>
    <dbReference type="NCBI Taxonomy" id="1296110"/>
    <lineage>
        <taxon>Eukaryota</taxon>
        <taxon>Fungi</taxon>
        <taxon>Dikarya</taxon>
        <taxon>Basidiomycota</taxon>
        <taxon>Agaricomycotina</taxon>
        <taxon>Tremellomycetes</taxon>
        <taxon>Tremellales</taxon>
        <taxon>Cryptococcaceae</taxon>
        <taxon>Cryptococcus</taxon>
        <taxon>Cryptococcus gattii species complex</taxon>
    </lineage>
</organism>
<sequence>MGLLNLTRTYAALIEASISRGDRHRM</sequence>
<dbReference type="HOGENOM" id="CLU_3417254_0_0_1"/>
<gene>
    <name evidence="1" type="ORF">I313_06333</name>
</gene>
<accession>A0A0D0UXZ5</accession>
<name>A0A0D0UXZ5_9TREE</name>